<sequence length="273" mass="30531">MEDQSAANEDVEGGSDEKIRRVDRDGFTRIIIGMGTKIHTRINEAFSKWLMDITSDEKIDDGDAYIDIPKEVSNIECPDFMKTIVKEVYGDSFAPASSYDPRFCRDKLPPSMFGSCIVPGLPQQVLRLKVGAPVMLLADIDPSRGLSTGVRLQITKVGDSLLTVKFTTPMDYYAEFLIPKTHMFAAESFPVSLRRTQYPLTLAFAMTIDKSRGQTFSKVGLYLPSRVLRDGHRYLAISKVKATTGVTQVLITQKDGKPQEDSENVVFKKLFRS</sequence>
<name>A0ABM0YXF0_CAMSA</name>
<reference evidence="3" key="2">
    <citation type="submission" date="2025-08" db="UniProtKB">
        <authorList>
            <consortium name="RefSeq"/>
        </authorList>
    </citation>
    <scope>IDENTIFICATION</scope>
    <source>
        <tissue evidence="3">Leaf</tissue>
    </source>
</reference>
<gene>
    <name evidence="3" type="primary">LOC104784018</name>
</gene>
<dbReference type="InterPro" id="IPR027417">
    <property type="entry name" value="P-loop_NTPase"/>
</dbReference>
<dbReference type="RefSeq" id="XP_010507402.1">
    <property type="nucleotide sequence ID" value="XM_010509100.1"/>
</dbReference>
<accession>A0ABM0YXF0</accession>
<keyword evidence="2" id="KW-1185">Reference proteome</keyword>
<protein>
    <submittedName>
        <fullName evidence="3">Uncharacterized protein LOC104784018</fullName>
    </submittedName>
</protein>
<feature type="domain" description="DNA helicase Pif1-like 2B" evidence="1">
    <location>
        <begin position="118"/>
        <end position="156"/>
    </location>
</feature>
<dbReference type="GeneID" id="104784018"/>
<dbReference type="Proteomes" id="UP000694864">
    <property type="component" value="Chromosome 4"/>
</dbReference>
<dbReference type="PANTHER" id="PTHR23274:SF48">
    <property type="entry name" value="ATP-DEPENDENT DNA HELICASE"/>
    <property type="match status" value="1"/>
</dbReference>
<evidence type="ECO:0000259" key="1">
    <source>
        <dbReference type="Pfam" id="PF21530"/>
    </source>
</evidence>
<dbReference type="PANTHER" id="PTHR23274">
    <property type="entry name" value="DNA HELICASE-RELATED"/>
    <property type="match status" value="1"/>
</dbReference>
<evidence type="ECO:0000313" key="3">
    <source>
        <dbReference type="RefSeq" id="XP_010507402.1"/>
    </source>
</evidence>
<reference evidence="2" key="1">
    <citation type="journal article" date="2014" name="Nat. Commun.">
        <title>The emerging biofuel crop Camelina sativa retains a highly undifferentiated hexaploid genome structure.</title>
        <authorList>
            <person name="Kagale S."/>
            <person name="Koh C."/>
            <person name="Nixon J."/>
            <person name="Bollina V."/>
            <person name="Clarke W.E."/>
            <person name="Tuteja R."/>
            <person name="Spillane C."/>
            <person name="Robinson S.J."/>
            <person name="Links M.G."/>
            <person name="Clarke C."/>
            <person name="Higgins E.E."/>
            <person name="Huebert T."/>
            <person name="Sharpe A.G."/>
            <person name="Parkin I.A."/>
        </authorList>
    </citation>
    <scope>NUCLEOTIDE SEQUENCE [LARGE SCALE GENOMIC DNA]</scope>
    <source>
        <strain evidence="2">cv. DH55</strain>
    </source>
</reference>
<proteinExistence type="predicted"/>
<dbReference type="SUPFAM" id="SSF52540">
    <property type="entry name" value="P-loop containing nucleoside triphosphate hydrolases"/>
    <property type="match status" value="1"/>
</dbReference>
<organism evidence="2 3">
    <name type="scientific">Camelina sativa</name>
    <name type="common">False flax</name>
    <name type="synonym">Myagrum sativum</name>
    <dbReference type="NCBI Taxonomy" id="90675"/>
    <lineage>
        <taxon>Eukaryota</taxon>
        <taxon>Viridiplantae</taxon>
        <taxon>Streptophyta</taxon>
        <taxon>Embryophyta</taxon>
        <taxon>Tracheophyta</taxon>
        <taxon>Spermatophyta</taxon>
        <taxon>Magnoliopsida</taxon>
        <taxon>eudicotyledons</taxon>
        <taxon>Gunneridae</taxon>
        <taxon>Pentapetalae</taxon>
        <taxon>rosids</taxon>
        <taxon>malvids</taxon>
        <taxon>Brassicales</taxon>
        <taxon>Brassicaceae</taxon>
        <taxon>Camelineae</taxon>
        <taxon>Camelina</taxon>
    </lineage>
</organism>
<dbReference type="Pfam" id="PF21530">
    <property type="entry name" value="Pif1_2B_dom"/>
    <property type="match status" value="1"/>
</dbReference>
<dbReference type="InterPro" id="IPR049163">
    <property type="entry name" value="Pif1-like_2B_dom"/>
</dbReference>
<evidence type="ECO:0000313" key="2">
    <source>
        <dbReference type="Proteomes" id="UP000694864"/>
    </source>
</evidence>